<sequence length="183" mass="20535">MAHPFFTIGHATRSIEEFVDLLQGSSVGFVADVRTVPRSRTNPQYNRETLPQSLAIDAIGYEHIASLGGLRSRKHEVPRQTNAFWQNASFHNYADHAMGPAFHEGLAHLRDLGQARRCAIMCAETLWWRCHRRIITDYLLAAGETVFHILGPGQVKEAQMNPAAHILPDGRLDYPAQEQSRAP</sequence>
<evidence type="ECO:0000313" key="1">
    <source>
        <dbReference type="EMBL" id="MCG2628007.1"/>
    </source>
</evidence>
<dbReference type="EMBL" id="JAKLUA010000007">
    <property type="protein sequence ID" value="MCG2669565.1"/>
    <property type="molecule type" value="Genomic_DNA"/>
</dbReference>
<evidence type="ECO:0000313" key="2">
    <source>
        <dbReference type="EMBL" id="MCG2669565.1"/>
    </source>
</evidence>
<dbReference type="PIRSF" id="PIRSF024492">
    <property type="entry name" value="UCP024492"/>
    <property type="match status" value="1"/>
</dbReference>
<evidence type="ECO:0000313" key="3">
    <source>
        <dbReference type="Proteomes" id="UP001139012"/>
    </source>
</evidence>
<dbReference type="Pfam" id="PF04343">
    <property type="entry name" value="DUF488"/>
    <property type="match status" value="1"/>
</dbReference>
<accession>A0A9X1UH40</accession>
<dbReference type="Proteomes" id="UP001139012">
    <property type="component" value="Unassembled WGS sequence"/>
</dbReference>
<dbReference type="AlphaFoldDB" id="A0A9X1UH40"/>
<keyword evidence="3" id="KW-1185">Reference proteome</keyword>
<name>A0A9X1UH40_9BRAD</name>
<protein>
    <submittedName>
        <fullName evidence="1">DUF488 domain-containing protein</fullName>
    </submittedName>
</protein>
<dbReference type="PANTHER" id="PTHR39337">
    <property type="entry name" value="BLR5642 PROTEIN"/>
    <property type="match status" value="1"/>
</dbReference>
<dbReference type="InterPro" id="IPR007438">
    <property type="entry name" value="DUF488"/>
</dbReference>
<gene>
    <name evidence="2" type="ORF">L6637_21625</name>
    <name evidence="1" type="ORF">L6654_15335</name>
</gene>
<dbReference type="EMBL" id="JAKLTY010000008">
    <property type="protein sequence ID" value="MCG2628007.1"/>
    <property type="molecule type" value="Genomic_DNA"/>
</dbReference>
<dbReference type="InterPro" id="IPR014519">
    <property type="entry name" value="UCP024492"/>
</dbReference>
<proteinExistence type="predicted"/>
<evidence type="ECO:0000313" key="4">
    <source>
        <dbReference type="Proteomes" id="UP001139054"/>
    </source>
</evidence>
<comment type="caution">
    <text evidence="1">The sequence shown here is derived from an EMBL/GenBank/DDBJ whole genome shotgun (WGS) entry which is preliminary data.</text>
</comment>
<dbReference type="Proteomes" id="UP001139054">
    <property type="component" value="Unassembled WGS sequence"/>
</dbReference>
<reference evidence="1" key="1">
    <citation type="submission" date="2022-01" db="EMBL/GenBank/DDBJ databases">
        <title>Genome sequnece data of strain Bradyrhizobium sp. nov.</title>
        <authorList>
            <person name="Zhang J."/>
        </authorList>
    </citation>
    <scope>NUCLEOTIDE SEQUENCE</scope>
    <source>
        <strain evidence="2">WYCCWR 12774</strain>
        <strain evidence="1">WYCCWR 13023</strain>
    </source>
</reference>
<dbReference type="RefSeq" id="WP_237864639.1">
    <property type="nucleotide sequence ID" value="NZ_JAKLTY010000008.1"/>
</dbReference>
<dbReference type="PANTHER" id="PTHR39337:SF1">
    <property type="entry name" value="BLR5642 PROTEIN"/>
    <property type="match status" value="1"/>
</dbReference>
<organism evidence="1 4">
    <name type="scientific">Bradyrhizobium zhengyangense</name>
    <dbReference type="NCBI Taxonomy" id="2911009"/>
    <lineage>
        <taxon>Bacteria</taxon>
        <taxon>Pseudomonadati</taxon>
        <taxon>Pseudomonadota</taxon>
        <taxon>Alphaproteobacteria</taxon>
        <taxon>Hyphomicrobiales</taxon>
        <taxon>Nitrobacteraceae</taxon>
        <taxon>Bradyrhizobium</taxon>
    </lineage>
</organism>